<name>A0A9Y1IKW8_9BETA</name>
<dbReference type="EMBL" id="OP429139">
    <property type="protein sequence ID" value="WEG71291.1"/>
    <property type="molecule type" value="Genomic_DNA"/>
</dbReference>
<dbReference type="EMBL" id="OP429124">
    <property type="protein sequence ID" value="WEG69202.1"/>
    <property type="molecule type" value="Genomic_DNA"/>
</dbReference>
<reference evidence="7" key="2">
    <citation type="submission" date="2023-06" db="EMBL/GenBank/DDBJ databases">
        <title>Isolation and genome sequencing of cytomegaloviruses from Natal multimammate mice (Mastomys natalensis).</title>
        <authorList>
            <person name="Jarvis M.A."/>
            <person name="Davison A.J."/>
        </authorList>
    </citation>
    <scope>NUCLEOTIDE SEQUENCE</scope>
    <source>
        <strain evidence="4">Mnat19</strain>
        <strain evidence="6">Mnat2</strain>
        <strain evidence="5">Mnat29</strain>
        <strain evidence="7">Mnat33</strain>
    </source>
</reference>
<dbReference type="SUPFAM" id="SSF118208">
    <property type="entry name" value="Viral ssDNA binding protein"/>
    <property type="match status" value="1"/>
</dbReference>
<dbReference type="EMBL" id="OP429127">
    <property type="protein sequence ID" value="WEG69617.1"/>
    <property type="molecule type" value="Genomic_DNA"/>
</dbReference>
<evidence type="ECO:0000256" key="2">
    <source>
        <dbReference type="ARBA" id="ARBA00022705"/>
    </source>
</evidence>
<evidence type="ECO:0000313" key="6">
    <source>
        <dbReference type="EMBL" id="WEG69479.1"/>
    </source>
</evidence>
<keyword evidence="3 7" id="KW-0238">DNA-binding</keyword>
<evidence type="ECO:0000313" key="5">
    <source>
        <dbReference type="EMBL" id="WEG69341.1"/>
    </source>
</evidence>
<sequence>MAEEDLSALAPVAPAGWLFFTKKSRDISEILSVLSLCDRETSVVIAPLLIDLTVDRDFSPSVRTPMTTYEGGVLTKVTSFCPFAFIFHNTSDILEHVEDHGDVKTLCEEARHRFNVQSFVPLANKQETDINALCERLGIDPTETIGHVVCGNGMKELLYFGHLIPCVEEAMHVQVGSSDSVKVPLYPSTLFVGDSGRTEDVTSAVNNDDPFVANNGFYVQELSQCLFYFVFTAWGQSLRVVETQRLIDAGLQQFVNDTQQNVKLAPFKKYHGYGSQKLSAVERDQLMVVDAVCAELAFSYASVYFDSVYDAGPCNVFSEWPLVKAAKDHNELMEKLYEFQMHLSTHIAALVFSSNSILYQTRIVFIPSASKSTGTPSAQESLLKSIRFFNGFTGISDDILTDSKKSVRFEGSVGRDDKYSPYHLAFFCGTSPQLVSSILWFFNRMAVYSTGVTGGDTIYQHIVNSTGNLCAACSGRCCQTCYVTAFVRMASRLPVIPKQIKKEPMVVSLLSRAFCDADVMGNYGRKYGVEARENIDAPRVDETGTASTAGLSFVAVDRMKYLGQIMDYCKKNSLIDAVTGEDIIAIRSKRDFVSTVSALNSMIDDCVHRFTMDVRRSGHGREEIAGSTQSFNLDLNPYAMSFSPILSFSYYRTVFSVIQNLALINAISYVVDNPLTSSQISRWLNQHFQSICGAFGNTPLKKGFLNVRDVKNQKSVEFEKLMDFRSFFESGRYHKVSMEIKSCKMSVQALRSCRIKNRPISKVGKAAQTNVFFKRGAVQRKNPVKGCLSFLLHKCHEKIFSGCGMSCLEFWQRVFQNSLPKTVDVGKLDDFDMLVKFLLSVTDEYDENDVIDAQPDCIVNYVENRFHNKFLGMFGFRDYISTVQGLTTRLTAQNHMHFPYLLRSSPKFSSMGEYVIFFKKMKLDGTRAPLVSTVSKESVLKNVFESRSLVSVGFAIEKFTSTMTTRDVFQFAQIGYFVGGGVERSLNVGSMGNQDFRFMRHRHVLATKMTDVIIRRSRRESILYDADIVRSRVLTALDASAMEGDPELLAIVEIMHGRDGEVPEFDDILFYVDHQEYIATSLHEKIQTLVDRGTTDFSLQSLRETLIPSSEAGQREHGETYDFSSLFVTRDEVDDVTAGLVNGDDVRSDDGFELPSKRCRL</sequence>
<evidence type="ECO:0000256" key="1">
    <source>
        <dbReference type="ARBA" id="ARBA00022562"/>
    </source>
</evidence>
<proteinExistence type="inferred from homology"/>
<organism evidence="7">
    <name type="scientific">Mastomys natalensis cytomegalovirus 2</name>
    <dbReference type="NCBI Taxonomy" id="2973540"/>
    <lineage>
        <taxon>Viruses</taxon>
        <taxon>Duplodnaviria</taxon>
        <taxon>Heunggongvirae</taxon>
        <taxon>Peploviricota</taxon>
        <taxon>Herviviricetes</taxon>
        <taxon>Herpesvirales</taxon>
        <taxon>Orthoherpesviridae</taxon>
        <taxon>Betaherpesvirinae</taxon>
        <taxon>Muromegalovirus</taxon>
    </lineage>
</organism>
<gene>
    <name evidence="7" type="primary">M57</name>
</gene>
<evidence type="ECO:0000256" key="3">
    <source>
        <dbReference type="ARBA" id="ARBA00023125"/>
    </source>
</evidence>
<dbReference type="HAMAP" id="MF_04007">
    <property type="entry name" value="HSV_DNBI"/>
    <property type="match status" value="1"/>
</dbReference>
<dbReference type="EMBL" id="OP429141">
    <property type="protein sequence ID" value="WEG71570.1"/>
    <property type="molecule type" value="Genomic_DNA"/>
</dbReference>
<dbReference type="InterPro" id="IPR043031">
    <property type="entry name" value="Viral_ssDBP_head"/>
</dbReference>
<dbReference type="GO" id="GO:0042025">
    <property type="term" value="C:host cell nucleus"/>
    <property type="evidence" value="ECO:0007669"/>
    <property type="project" value="InterPro"/>
</dbReference>
<dbReference type="EMBL" id="OP429126">
    <property type="protein sequence ID" value="WEG69479.1"/>
    <property type="molecule type" value="Genomic_DNA"/>
</dbReference>
<keyword evidence="1" id="KW-1048">Host nucleus</keyword>
<keyword evidence="2" id="KW-0235">DNA replication</keyword>
<accession>A0A9Y1IKW8</accession>
<dbReference type="InterPro" id="IPR000635">
    <property type="entry name" value="Viral_ssDNA-bd"/>
</dbReference>
<reference evidence="7" key="1">
    <citation type="submission" date="2022-09" db="EMBL/GenBank/DDBJ databases">
        <authorList>
            <person name="Vucak M."/>
            <person name="Davison A.J."/>
        </authorList>
    </citation>
    <scope>NUCLEOTIDE SEQUENCE</scope>
    <source>
        <strain evidence="4">Mnat19</strain>
        <strain evidence="6">Mnat2</strain>
        <strain evidence="5">Mnat29</strain>
        <strain evidence="7">Mnat33</strain>
    </source>
</reference>
<dbReference type="GO" id="GO:0003697">
    <property type="term" value="F:single-stranded DNA binding"/>
    <property type="evidence" value="ECO:0007669"/>
    <property type="project" value="InterPro"/>
</dbReference>
<dbReference type="Pfam" id="PF00747">
    <property type="entry name" value="Viral_DNA_bp"/>
    <property type="match status" value="1"/>
</dbReference>
<dbReference type="Gene3D" id="1.20.190.40">
    <property type="entry name" value="Viral ssDNA binding protein, head domain"/>
    <property type="match status" value="1"/>
</dbReference>
<protein>
    <submittedName>
        <fullName evidence="7">Single-stranded DNA-binding protein</fullName>
    </submittedName>
</protein>
<evidence type="ECO:0000313" key="7">
    <source>
        <dbReference type="EMBL" id="WEG69617.1"/>
    </source>
</evidence>
<dbReference type="EMBL" id="OP429125">
    <property type="protein sequence ID" value="WEG69341.1"/>
    <property type="molecule type" value="Genomic_DNA"/>
</dbReference>
<evidence type="ECO:0000313" key="4">
    <source>
        <dbReference type="EMBL" id="WEG69202.1"/>
    </source>
</evidence>
<dbReference type="InterPro" id="IPR035989">
    <property type="entry name" value="DBP_sf"/>
</dbReference>
<dbReference type="GO" id="GO:0006260">
    <property type="term" value="P:DNA replication"/>
    <property type="evidence" value="ECO:0007669"/>
    <property type="project" value="UniProtKB-KW"/>
</dbReference>